<evidence type="ECO:0000256" key="1">
    <source>
        <dbReference type="ARBA" id="ARBA00009934"/>
    </source>
</evidence>
<dbReference type="PANTHER" id="PTHR12835:SF5">
    <property type="entry name" value="BIOTIN--PROTEIN LIGASE"/>
    <property type="match status" value="1"/>
</dbReference>
<dbReference type="Proteomes" id="UP001201812">
    <property type="component" value="Unassembled WGS sequence"/>
</dbReference>
<dbReference type="InterPro" id="IPR004143">
    <property type="entry name" value="BPL_LPL_catalytic"/>
</dbReference>
<proteinExistence type="inferred from homology"/>
<dbReference type="InterPro" id="IPR004408">
    <property type="entry name" value="Biotin_CoA_COase_ligase"/>
</dbReference>
<dbReference type="CDD" id="cd16442">
    <property type="entry name" value="BPL"/>
    <property type="match status" value="1"/>
</dbReference>
<dbReference type="NCBIfam" id="TIGR00121">
    <property type="entry name" value="birA_ligase"/>
    <property type="match status" value="1"/>
</dbReference>
<dbReference type="Pfam" id="PF03099">
    <property type="entry name" value="BPL_LplA_LipB"/>
    <property type="match status" value="1"/>
</dbReference>
<organism evidence="4 5">
    <name type="scientific">Ditylenchus destructor</name>
    <dbReference type="NCBI Taxonomy" id="166010"/>
    <lineage>
        <taxon>Eukaryota</taxon>
        <taxon>Metazoa</taxon>
        <taxon>Ecdysozoa</taxon>
        <taxon>Nematoda</taxon>
        <taxon>Chromadorea</taxon>
        <taxon>Rhabditida</taxon>
        <taxon>Tylenchina</taxon>
        <taxon>Tylenchomorpha</taxon>
        <taxon>Sphaerularioidea</taxon>
        <taxon>Anguinidae</taxon>
        <taxon>Anguininae</taxon>
        <taxon>Ditylenchus</taxon>
    </lineage>
</organism>
<reference evidence="4" key="1">
    <citation type="submission" date="2022-01" db="EMBL/GenBank/DDBJ databases">
        <title>Genome Sequence Resource for Two Populations of Ditylenchus destructor, the Migratory Endoparasitic Phytonematode.</title>
        <authorList>
            <person name="Zhang H."/>
            <person name="Lin R."/>
            <person name="Xie B."/>
        </authorList>
    </citation>
    <scope>NUCLEOTIDE SEQUENCE</scope>
    <source>
        <strain evidence="4">BazhouSP</strain>
    </source>
</reference>
<dbReference type="PANTHER" id="PTHR12835">
    <property type="entry name" value="BIOTIN PROTEIN LIGASE"/>
    <property type="match status" value="1"/>
</dbReference>
<comment type="caution">
    <text evidence="4">The sequence shown here is derived from an EMBL/GenBank/DDBJ whole genome shotgun (WGS) entry which is preliminary data.</text>
</comment>
<dbReference type="GO" id="GO:0004077">
    <property type="term" value="F:biotin--[biotin carboxyl-carrier protein] ligase activity"/>
    <property type="evidence" value="ECO:0007669"/>
    <property type="project" value="InterPro"/>
</dbReference>
<keyword evidence="5" id="KW-1185">Reference proteome</keyword>
<protein>
    <submittedName>
        <fullName evidence="4">Biotin/lipoate a/B protein ligase family domain-containing protein</fullName>
    </submittedName>
</protein>
<dbReference type="EMBL" id="JAKKPZ010000023">
    <property type="protein sequence ID" value="KAI1711144.1"/>
    <property type="molecule type" value="Genomic_DNA"/>
</dbReference>
<feature type="domain" description="BPL/LPL catalytic" evidence="3">
    <location>
        <begin position="327"/>
        <end position="511"/>
    </location>
</feature>
<dbReference type="GO" id="GO:0005737">
    <property type="term" value="C:cytoplasm"/>
    <property type="evidence" value="ECO:0007669"/>
    <property type="project" value="TreeGrafter"/>
</dbReference>
<comment type="similarity">
    <text evidence="1">Belongs to the biotin--protein ligase family.</text>
</comment>
<accession>A0AAD4QZB0</accession>
<keyword evidence="2 4" id="KW-0436">Ligase</keyword>
<evidence type="ECO:0000256" key="2">
    <source>
        <dbReference type="ARBA" id="ARBA00022598"/>
    </source>
</evidence>
<evidence type="ECO:0000313" key="5">
    <source>
        <dbReference type="Proteomes" id="UP001201812"/>
    </source>
</evidence>
<evidence type="ECO:0000259" key="3">
    <source>
        <dbReference type="PROSITE" id="PS51733"/>
    </source>
</evidence>
<dbReference type="AlphaFoldDB" id="A0AAD4QZB0"/>
<dbReference type="SUPFAM" id="SSF55681">
    <property type="entry name" value="Class II aaRS and biotin synthetases"/>
    <property type="match status" value="1"/>
</dbReference>
<gene>
    <name evidence="4" type="ORF">DdX_10396</name>
</gene>
<evidence type="ECO:0000313" key="4">
    <source>
        <dbReference type="EMBL" id="KAI1711144.1"/>
    </source>
</evidence>
<sequence>MFTSTTKTESNGGNEQYKMKPQSILVFTGDKESSADSYTSIVAFLNRLIPPNVYTMNRLTPNALHGHPWIDENCIALIVYNYNDINSIGWARIQQYCNRKNSHIWLLCDDRLLEDIRQTYIHNSVLLRALGPQVVPWVRSEEFSKFVTRFSEMANNNDQISHEFNFSSTKSDKTSNWHLAFTKHQSDPLLLSLKNDLNTSKIKALLSNSSADDLKALAKDSALFKMLASSAFLPMTATSSDESVVPEFTNGYLMCQKDSLIFDIPGLSYGKTFASDPELIFENTSRLQTKNVTLPTPNLTTFPIEVRQRKMELLDYGFDSEKYFTRLQTKQVGRVLVFAPVCESTIPISKNLSSVFPESDGILVVAGVQIQGRGRGANQWLSPKGCALMTLNYSVVLNSVLGQSIGIVQLLMAVAVVDALSGLVGIKNFPLNIKWPNDLYIGRDKKMGGVLVSAGSRGDVFYCTISCGLNVANSKPIGCINDMLPDEKKLCLEDVFAAVMNKFEYHVNQFQKGHKEEFLRKYHQYWLHTNEEVSIMHQDTTSIEKVIIQGVDEFGYLRVRSKDSGRVFSVHDDGNSFDMMKGLIHPKKYT</sequence>
<dbReference type="Gene3D" id="3.30.930.10">
    <property type="entry name" value="Bira Bifunctional Protein, Domain 2"/>
    <property type="match status" value="1"/>
</dbReference>
<name>A0AAD4QZB0_9BILA</name>
<dbReference type="InterPro" id="IPR045864">
    <property type="entry name" value="aa-tRNA-synth_II/BPL/LPL"/>
</dbReference>
<dbReference type="PROSITE" id="PS51733">
    <property type="entry name" value="BPL_LPL_CATALYTIC"/>
    <property type="match status" value="1"/>
</dbReference>